<dbReference type="PANTHER" id="PTHR35127:SF1">
    <property type="entry name" value="GENOME ASSEMBLY, CHROMOSOME: A10"/>
    <property type="match status" value="1"/>
</dbReference>
<reference evidence="2" key="1">
    <citation type="submission" date="2024-02" db="EMBL/GenBank/DDBJ databases">
        <authorList>
            <consortium name="ELIXIR-Norway"/>
            <consortium name="Elixir Norway"/>
        </authorList>
    </citation>
    <scope>NUCLEOTIDE SEQUENCE</scope>
</reference>
<gene>
    <name evidence="2" type="ORF">CSSPTR1EN2_LOCUS6739</name>
</gene>
<dbReference type="EMBL" id="OZ019906">
    <property type="protein sequence ID" value="CAK9203143.1"/>
    <property type="molecule type" value="Genomic_DNA"/>
</dbReference>
<keyword evidence="3" id="KW-1185">Reference proteome</keyword>
<dbReference type="PANTHER" id="PTHR35127">
    <property type="entry name" value="OS03G0736900 PROTEIN"/>
    <property type="match status" value="1"/>
</dbReference>
<proteinExistence type="predicted"/>
<organism evidence="2 3">
    <name type="scientific">Sphagnum troendelagicum</name>
    <dbReference type="NCBI Taxonomy" id="128251"/>
    <lineage>
        <taxon>Eukaryota</taxon>
        <taxon>Viridiplantae</taxon>
        <taxon>Streptophyta</taxon>
        <taxon>Embryophyta</taxon>
        <taxon>Bryophyta</taxon>
        <taxon>Sphagnophytina</taxon>
        <taxon>Sphagnopsida</taxon>
        <taxon>Sphagnales</taxon>
        <taxon>Sphagnaceae</taxon>
        <taxon>Sphagnum</taxon>
    </lineage>
</organism>
<feature type="domain" description="DUF7804" evidence="1">
    <location>
        <begin position="141"/>
        <end position="217"/>
    </location>
</feature>
<sequence>MEVLARRAASSAAAATIMRRQEGASCSYNGCNRSSQKSDASCALSRVRICGASSLSRCCSKLGSKVFDMQSSGDNFREGCIIKKSVIRKKKTCFRRSSRPSATTLRASFGVARRHEDSTNRGAASYLDRLENQSGIRTGMQLDCWVEDAVFEIVKNVDQAPFLQFVFETTNSSSKRSKQQQVSQEVFEKPECWLQLRDSLSRVSAPPDGVIFVQRLDVTSCCLEEEEEEEEKEDPAAAAAAFGNDRRWKCPLELNGSCTNIWGVVVQARSARASACYILKTTKVCSSAGFCTQFCLTRAKCFGPSVAAQLERVWLL</sequence>
<accession>A0ABP0TRL8</accession>
<evidence type="ECO:0000313" key="3">
    <source>
        <dbReference type="Proteomes" id="UP001497512"/>
    </source>
</evidence>
<evidence type="ECO:0000259" key="1">
    <source>
        <dbReference type="Pfam" id="PF25089"/>
    </source>
</evidence>
<dbReference type="InterPro" id="IPR056706">
    <property type="entry name" value="DUF7804"/>
</dbReference>
<protein>
    <recommendedName>
        <fullName evidence="1">DUF7804 domain-containing protein</fullName>
    </recommendedName>
</protein>
<dbReference type="Proteomes" id="UP001497512">
    <property type="component" value="Chromosome 14"/>
</dbReference>
<evidence type="ECO:0000313" key="2">
    <source>
        <dbReference type="EMBL" id="CAK9203143.1"/>
    </source>
</evidence>
<dbReference type="Pfam" id="PF25089">
    <property type="entry name" value="DUF7804"/>
    <property type="match status" value="1"/>
</dbReference>
<name>A0ABP0TRL8_9BRYO</name>